<sequence length="136" mass="14008">MRGRAGYRVRVAGIAAGLLVAGAAHAASYEFVPAPQADLNRVYRVDKATGEVISCQYGLQENTIGTTLCFGPGEGAGPQAPSEYSLVASRHLREAGVFRVNQRTGAMSICYVLDDAVVCTPQGNAGSAAPAPAGKP</sequence>
<reference evidence="2" key="1">
    <citation type="journal article" date="2016" name="Front. Microbiol.">
        <title>Genome Sequence of the Piezophilic, Mesophilic Sulfate-Reducing Bacterium Desulfovibrio indicus J2T.</title>
        <authorList>
            <person name="Cao J."/>
            <person name="Maignien L."/>
            <person name="Shao Z."/>
            <person name="Alain K."/>
            <person name="Jebbar M."/>
        </authorList>
    </citation>
    <scope>NUCLEOTIDE SEQUENCE</scope>
    <source>
        <strain evidence="2">JCM 32048</strain>
    </source>
</reference>
<comment type="caution">
    <text evidence="2">The sequence shown here is derived from an EMBL/GenBank/DDBJ whole genome shotgun (WGS) entry which is preliminary data.</text>
</comment>
<keyword evidence="3" id="KW-1185">Reference proteome</keyword>
<dbReference type="EMBL" id="BPQJ01000023">
    <property type="protein sequence ID" value="GJD64241.1"/>
    <property type="molecule type" value="Genomic_DNA"/>
</dbReference>
<reference evidence="2" key="2">
    <citation type="submission" date="2021-08" db="EMBL/GenBank/DDBJ databases">
        <authorList>
            <person name="Tani A."/>
            <person name="Ola A."/>
            <person name="Ogura Y."/>
            <person name="Katsura K."/>
            <person name="Hayashi T."/>
        </authorList>
    </citation>
    <scope>NUCLEOTIDE SEQUENCE</scope>
    <source>
        <strain evidence="2">JCM 32048</strain>
    </source>
</reference>
<name>A0AA37M766_9HYPH</name>
<dbReference type="AlphaFoldDB" id="A0AA37M766"/>
<accession>A0AA37M766</accession>
<protein>
    <recommendedName>
        <fullName evidence="4">Secreted protein</fullName>
    </recommendedName>
</protein>
<evidence type="ECO:0008006" key="4">
    <source>
        <dbReference type="Google" id="ProtNLM"/>
    </source>
</evidence>
<proteinExistence type="predicted"/>
<organism evidence="2 3">
    <name type="scientific">Methylobacterium frigidaeris</name>
    <dbReference type="NCBI Taxonomy" id="2038277"/>
    <lineage>
        <taxon>Bacteria</taxon>
        <taxon>Pseudomonadati</taxon>
        <taxon>Pseudomonadota</taxon>
        <taxon>Alphaproteobacteria</taxon>
        <taxon>Hyphomicrobiales</taxon>
        <taxon>Methylobacteriaceae</taxon>
        <taxon>Methylobacterium</taxon>
    </lineage>
</organism>
<dbReference type="RefSeq" id="WP_238192390.1">
    <property type="nucleotide sequence ID" value="NZ_BPQJ01000023.1"/>
</dbReference>
<feature type="chain" id="PRO_5041362713" description="Secreted protein" evidence="1">
    <location>
        <begin position="27"/>
        <end position="136"/>
    </location>
</feature>
<evidence type="ECO:0000313" key="2">
    <source>
        <dbReference type="EMBL" id="GJD64241.1"/>
    </source>
</evidence>
<evidence type="ECO:0000256" key="1">
    <source>
        <dbReference type="SAM" id="SignalP"/>
    </source>
</evidence>
<feature type="signal peptide" evidence="1">
    <location>
        <begin position="1"/>
        <end position="26"/>
    </location>
</feature>
<gene>
    <name evidence="2" type="ORF">MPEAHAMD_4421</name>
</gene>
<evidence type="ECO:0000313" key="3">
    <source>
        <dbReference type="Proteomes" id="UP001055286"/>
    </source>
</evidence>
<dbReference type="Proteomes" id="UP001055286">
    <property type="component" value="Unassembled WGS sequence"/>
</dbReference>
<keyword evidence="1" id="KW-0732">Signal</keyword>